<comment type="subcellular location">
    <subcellularLocation>
        <location evidence="1">Cell outer membrane</location>
    </subcellularLocation>
</comment>
<feature type="signal peptide" evidence="6">
    <location>
        <begin position="1"/>
        <end position="25"/>
    </location>
</feature>
<dbReference type="InterPro" id="IPR012944">
    <property type="entry name" value="SusD_RagB_dom"/>
</dbReference>
<dbReference type="RefSeq" id="WP_229687924.1">
    <property type="nucleotide sequence ID" value="NZ_BMIB01000004.1"/>
</dbReference>
<organism evidence="9 10">
    <name type="scientific">Filimonas zeae</name>
    <dbReference type="NCBI Taxonomy" id="1737353"/>
    <lineage>
        <taxon>Bacteria</taxon>
        <taxon>Pseudomonadati</taxon>
        <taxon>Bacteroidota</taxon>
        <taxon>Chitinophagia</taxon>
        <taxon>Chitinophagales</taxon>
        <taxon>Chitinophagaceae</taxon>
        <taxon>Filimonas</taxon>
    </lineage>
</organism>
<dbReference type="GO" id="GO:0009279">
    <property type="term" value="C:cell outer membrane"/>
    <property type="evidence" value="ECO:0007669"/>
    <property type="project" value="UniProtKB-SubCell"/>
</dbReference>
<dbReference type="Gene3D" id="1.25.40.900">
    <property type="match status" value="1"/>
</dbReference>
<comment type="caution">
    <text evidence="9">The sequence shown here is derived from an EMBL/GenBank/DDBJ whole genome shotgun (WGS) entry which is preliminary data.</text>
</comment>
<dbReference type="Gene3D" id="2.20.20.130">
    <property type="match status" value="1"/>
</dbReference>
<dbReference type="InterPro" id="IPR033985">
    <property type="entry name" value="SusD-like_N"/>
</dbReference>
<evidence type="ECO:0000256" key="3">
    <source>
        <dbReference type="ARBA" id="ARBA00022729"/>
    </source>
</evidence>
<reference evidence="9" key="1">
    <citation type="journal article" date="2014" name="Int. J. Syst. Evol. Microbiol.">
        <title>Complete genome sequence of Corynebacterium casei LMG S-19264T (=DSM 44701T), isolated from a smear-ripened cheese.</title>
        <authorList>
            <consortium name="US DOE Joint Genome Institute (JGI-PGF)"/>
            <person name="Walter F."/>
            <person name="Albersmeier A."/>
            <person name="Kalinowski J."/>
            <person name="Ruckert C."/>
        </authorList>
    </citation>
    <scope>NUCLEOTIDE SEQUENCE</scope>
    <source>
        <strain evidence="9">CGMCC 1.15290</strain>
    </source>
</reference>
<name>A0A917J104_9BACT</name>
<dbReference type="Proteomes" id="UP000627292">
    <property type="component" value="Unassembled WGS sequence"/>
</dbReference>
<keyword evidence="3 6" id="KW-0732">Signal</keyword>
<evidence type="ECO:0000259" key="8">
    <source>
        <dbReference type="Pfam" id="PF14322"/>
    </source>
</evidence>
<evidence type="ECO:0000313" key="9">
    <source>
        <dbReference type="EMBL" id="GGH75221.1"/>
    </source>
</evidence>
<gene>
    <name evidence="9" type="ORF">GCM10011379_38570</name>
</gene>
<dbReference type="Pfam" id="PF14322">
    <property type="entry name" value="SusD-like_3"/>
    <property type="match status" value="1"/>
</dbReference>
<evidence type="ECO:0000256" key="2">
    <source>
        <dbReference type="ARBA" id="ARBA00006275"/>
    </source>
</evidence>
<feature type="domain" description="SusD-like N-terminal" evidence="8">
    <location>
        <begin position="28"/>
        <end position="237"/>
    </location>
</feature>
<dbReference type="Pfam" id="PF07980">
    <property type="entry name" value="SusD_RagB"/>
    <property type="match status" value="1"/>
</dbReference>
<comment type="similarity">
    <text evidence="2">Belongs to the SusD family.</text>
</comment>
<evidence type="ECO:0000256" key="5">
    <source>
        <dbReference type="ARBA" id="ARBA00023237"/>
    </source>
</evidence>
<feature type="domain" description="RagB/SusD" evidence="7">
    <location>
        <begin position="341"/>
        <end position="475"/>
    </location>
</feature>
<accession>A0A917J104</accession>
<keyword evidence="5" id="KW-0998">Cell outer membrane</keyword>
<proteinExistence type="inferred from homology"/>
<feature type="chain" id="PRO_5037317980" evidence="6">
    <location>
        <begin position="26"/>
        <end position="477"/>
    </location>
</feature>
<evidence type="ECO:0000313" key="10">
    <source>
        <dbReference type="Proteomes" id="UP000627292"/>
    </source>
</evidence>
<dbReference type="Gene3D" id="1.25.40.390">
    <property type="match status" value="1"/>
</dbReference>
<keyword evidence="10" id="KW-1185">Reference proteome</keyword>
<dbReference type="EMBL" id="BMIB01000004">
    <property type="protein sequence ID" value="GGH75221.1"/>
    <property type="molecule type" value="Genomic_DNA"/>
</dbReference>
<dbReference type="AlphaFoldDB" id="A0A917J104"/>
<evidence type="ECO:0000256" key="4">
    <source>
        <dbReference type="ARBA" id="ARBA00023136"/>
    </source>
</evidence>
<evidence type="ECO:0000256" key="1">
    <source>
        <dbReference type="ARBA" id="ARBA00004442"/>
    </source>
</evidence>
<evidence type="ECO:0000256" key="6">
    <source>
        <dbReference type="SAM" id="SignalP"/>
    </source>
</evidence>
<dbReference type="SUPFAM" id="SSF48452">
    <property type="entry name" value="TPR-like"/>
    <property type="match status" value="1"/>
</dbReference>
<dbReference type="InterPro" id="IPR011990">
    <property type="entry name" value="TPR-like_helical_dom_sf"/>
</dbReference>
<dbReference type="PROSITE" id="PS51257">
    <property type="entry name" value="PROKAR_LIPOPROTEIN"/>
    <property type="match status" value="1"/>
</dbReference>
<evidence type="ECO:0000259" key="7">
    <source>
        <dbReference type="Pfam" id="PF07980"/>
    </source>
</evidence>
<reference evidence="9" key="2">
    <citation type="submission" date="2020-09" db="EMBL/GenBank/DDBJ databases">
        <authorList>
            <person name="Sun Q."/>
            <person name="Zhou Y."/>
        </authorList>
    </citation>
    <scope>NUCLEOTIDE SEQUENCE</scope>
    <source>
        <strain evidence="9">CGMCC 1.15290</strain>
    </source>
</reference>
<protein>
    <submittedName>
        <fullName evidence="9">Starch-binding protein</fullName>
    </submittedName>
</protein>
<sequence>MKQITKGLLYMGVAACMLFTVSSCSKSFLDEKPSTAVPSDEAITSVGDLKSAVNGVYSQLIDFSYYGGNFTLYADLKGSDFRSMGSYNQISPLGKYQHDKYANFPNDFYSIMYVTLARVNDILDAAALLNVANADTATVKDLKGQLYAVRGLVHFDLARLFAQLPTVAASMSAANSGVVLADKKFPVDYKGTRATLQQTYDLIISDFTTSLPLLARAKNNGYINYWAALALRAKVYLYLNKNNEALADAAAVVSGSPYALFTTANLTTVWNREGADETMFEALTTTQYNAQRNSIGYYTHAVGYAECAATDAFYNFMAADANDVRAKLLVHEDDGGDYGAMYPQKYPGRDGNLFLNNPRIMRLAEAYLIAAEAQVKGGTASGALTAAAYINTLRKNRITGYTDVASVTLDDILNERRKELFTEGNMVWDAWRNGKEVTNPTKGVVKGDNPLAILPIPDREMQISGKYGLTQNPGYDQ</sequence>
<keyword evidence="4" id="KW-0472">Membrane</keyword>